<keyword evidence="10" id="KW-0493">Microtubule</keyword>
<comment type="subcellular location">
    <subcellularLocation>
        <location evidence="1">Cytoplasm</location>
        <location evidence="1">Cytoskeleton</location>
    </subcellularLocation>
</comment>
<comment type="caution">
    <text evidence="13">The sequence shown here is derived from an EMBL/GenBank/DDBJ whole genome shotgun (WGS) entry which is preliminary data.</text>
</comment>
<dbReference type="InterPro" id="IPR027417">
    <property type="entry name" value="P-loop_NTPase"/>
</dbReference>
<comment type="similarity">
    <text evidence="9 10">Belongs to the TRAFAC class myosin-kinesin ATPase superfamily. Kinesin family.</text>
</comment>
<feature type="domain" description="Kinesin motor" evidence="12">
    <location>
        <begin position="3"/>
        <end position="352"/>
    </location>
</feature>
<dbReference type="InterPro" id="IPR008984">
    <property type="entry name" value="SMAD_FHA_dom_sf"/>
</dbReference>
<organism evidence="13 14">
    <name type="scientific">Mugilogobius chulae</name>
    <name type="common">yellowstripe goby</name>
    <dbReference type="NCBI Taxonomy" id="88201"/>
    <lineage>
        <taxon>Eukaryota</taxon>
        <taxon>Metazoa</taxon>
        <taxon>Chordata</taxon>
        <taxon>Craniata</taxon>
        <taxon>Vertebrata</taxon>
        <taxon>Euteleostomi</taxon>
        <taxon>Actinopterygii</taxon>
        <taxon>Neopterygii</taxon>
        <taxon>Teleostei</taxon>
        <taxon>Neoteleostei</taxon>
        <taxon>Acanthomorphata</taxon>
        <taxon>Gobiaria</taxon>
        <taxon>Gobiiformes</taxon>
        <taxon>Gobioidei</taxon>
        <taxon>Gobiidae</taxon>
        <taxon>Gobionellinae</taxon>
        <taxon>Mugilogobius</taxon>
    </lineage>
</organism>
<evidence type="ECO:0000313" key="13">
    <source>
        <dbReference type="EMBL" id="KAK7901438.1"/>
    </source>
</evidence>
<reference evidence="14" key="1">
    <citation type="submission" date="2024-04" db="EMBL/GenBank/DDBJ databases">
        <title>Salinicola lusitanus LLJ914,a marine bacterium isolated from the Okinawa Trough.</title>
        <authorList>
            <person name="Li J."/>
        </authorList>
    </citation>
    <scope>NUCLEOTIDE SEQUENCE [LARGE SCALE GENOMIC DNA]</scope>
</reference>
<evidence type="ECO:0000256" key="9">
    <source>
        <dbReference type="PROSITE-ProRule" id="PRU00283"/>
    </source>
</evidence>
<dbReference type="Proteomes" id="UP001460270">
    <property type="component" value="Unassembled WGS sequence"/>
</dbReference>
<feature type="compositionally biased region" description="Basic and acidic residues" evidence="11">
    <location>
        <begin position="742"/>
        <end position="757"/>
    </location>
</feature>
<proteinExistence type="inferred from homology"/>
<feature type="region of interest" description="Disordered" evidence="11">
    <location>
        <begin position="604"/>
        <end position="670"/>
    </location>
</feature>
<keyword evidence="14" id="KW-1185">Reference proteome</keyword>
<dbReference type="PANTHER" id="PTHR47117:SF6">
    <property type="entry name" value="KINESIN-LIKE PROTEIN KIF16B"/>
    <property type="match status" value="1"/>
</dbReference>
<evidence type="ECO:0000256" key="6">
    <source>
        <dbReference type="ARBA" id="ARBA00023054"/>
    </source>
</evidence>
<dbReference type="SMART" id="SM00129">
    <property type="entry name" value="KISc"/>
    <property type="match status" value="1"/>
</dbReference>
<dbReference type="PANTHER" id="PTHR47117">
    <property type="entry name" value="STAR-RELATED LIPID TRANSFER PROTEIN 9"/>
    <property type="match status" value="1"/>
</dbReference>
<gene>
    <name evidence="13" type="ORF">WMY93_018207</name>
</gene>
<evidence type="ECO:0000256" key="11">
    <source>
        <dbReference type="SAM" id="MobiDB-lite"/>
    </source>
</evidence>
<dbReference type="GO" id="GO:0005524">
    <property type="term" value="F:ATP binding"/>
    <property type="evidence" value="ECO:0007669"/>
    <property type="project" value="UniProtKB-UniRule"/>
</dbReference>
<evidence type="ECO:0000313" key="14">
    <source>
        <dbReference type="Proteomes" id="UP001460270"/>
    </source>
</evidence>
<dbReference type="FunFam" id="2.60.200.20:FF:000005">
    <property type="entry name" value="Kinesin family member 16B"/>
    <property type="match status" value="1"/>
</dbReference>
<feature type="compositionally biased region" description="Polar residues" evidence="11">
    <location>
        <begin position="710"/>
        <end position="721"/>
    </location>
</feature>
<dbReference type="FunFam" id="3.40.850.10:FF:000021">
    <property type="entry name" value="kinesin-like protein KIF16B isoform X1"/>
    <property type="match status" value="1"/>
</dbReference>
<dbReference type="Pfam" id="PF00498">
    <property type="entry name" value="FHA"/>
    <property type="match status" value="1"/>
</dbReference>
<evidence type="ECO:0000256" key="7">
    <source>
        <dbReference type="ARBA" id="ARBA00023175"/>
    </source>
</evidence>
<keyword evidence="3" id="KW-0597">Phosphoprotein</keyword>
<protein>
    <recommendedName>
        <fullName evidence="10">Kinesin-like protein</fullName>
    </recommendedName>
</protein>
<dbReference type="Pfam" id="PF00225">
    <property type="entry name" value="Kinesin"/>
    <property type="match status" value="1"/>
</dbReference>
<dbReference type="InterPro" id="IPR000253">
    <property type="entry name" value="FHA_dom"/>
</dbReference>
<evidence type="ECO:0000259" key="12">
    <source>
        <dbReference type="PROSITE" id="PS50067"/>
    </source>
</evidence>
<dbReference type="Gene3D" id="3.40.850.10">
    <property type="entry name" value="Kinesin motor domain"/>
    <property type="match status" value="1"/>
</dbReference>
<evidence type="ECO:0000256" key="2">
    <source>
        <dbReference type="ARBA" id="ARBA00022490"/>
    </source>
</evidence>
<sequence length="771" mass="84673">MASVRVAVRVRPLDEREKNVSSKVIVEVKADTITIYKPVSLSNRGEEPKIFSFDFSFDSTDPNSSSFASQEKIYKELGSSVIKAAFEGFNSCIFAYGQTGSGKSYTMMGQKGDKGLIPRICEGLFQQIAENSKSAESFHMEVSFLEIYNERVHDLLQMKSAPTDKNCLKVREHPKEGPYVQNLTRHLVQSYSDVEELMLLGDSNRTTASTEMNDTSSRSHAIFTVQFTRAWFENSLPCETVSKIHLVDLAGSERADATRATGTRLKEGANINKSLVTLGCVISTLVLFQNIVTTKRKKQIFIPYRDSVLTWLLKDSLGGNSKTTMIATVSPAEVNYAETLSTLLYASRAKNIVNSPKVNEDNNVKVIRGLRAEIDKLRKLLEEATQVPKGEPCSCAEVEEKLYENEAKVEAAMTKEWSSKWAESDNILKEETVALRKRRSGVFLDCQFPHLIGIDDDLLGSGIILYYLKDGQTTIGSNEVLCGQDIVLQGPGILGEHCELLNQDGAVTLTPHDGALCLVNGSVVTAPCQLTQGSVIQLGKDTMFRFNHPTEAALLERDGSHEILFPPAYYVCLLCTYLTQLCSPAGVSLRRQKHCFETDVEAHQGGARTRDNAEKKRDQCHKSGPELTSEGLWRGAGDAGCGGEVRSGDASLQKTTVPGRGDGCGTRPVGSANEIQEVMAHCNEGRPDSDGNSLSSVSHLQSAEGGESTPVPQQGSALNSHSEFDKTPLSSETVHCPTNEVSTREHAFYREMDEVRGQRGSRKWGQKLSPE</sequence>
<dbReference type="EMBL" id="JBBPFD010000013">
    <property type="protein sequence ID" value="KAK7901438.1"/>
    <property type="molecule type" value="Genomic_DNA"/>
</dbReference>
<dbReference type="CDD" id="cd22708">
    <property type="entry name" value="FHA_KIF16"/>
    <property type="match status" value="1"/>
</dbReference>
<keyword evidence="8" id="KW-0206">Cytoskeleton</keyword>
<evidence type="ECO:0000256" key="3">
    <source>
        <dbReference type="ARBA" id="ARBA00022553"/>
    </source>
</evidence>
<dbReference type="SUPFAM" id="SSF52540">
    <property type="entry name" value="P-loop containing nucleoside triphosphate hydrolases"/>
    <property type="match status" value="1"/>
</dbReference>
<dbReference type="GO" id="GO:0008017">
    <property type="term" value="F:microtubule binding"/>
    <property type="evidence" value="ECO:0007669"/>
    <property type="project" value="InterPro"/>
</dbReference>
<evidence type="ECO:0000256" key="10">
    <source>
        <dbReference type="RuleBase" id="RU000394"/>
    </source>
</evidence>
<dbReference type="PROSITE" id="PS00411">
    <property type="entry name" value="KINESIN_MOTOR_1"/>
    <property type="match status" value="1"/>
</dbReference>
<evidence type="ECO:0000256" key="4">
    <source>
        <dbReference type="ARBA" id="ARBA00022741"/>
    </source>
</evidence>
<dbReference type="SUPFAM" id="SSF49879">
    <property type="entry name" value="SMAD/FHA domain"/>
    <property type="match status" value="1"/>
</dbReference>
<keyword evidence="7 9" id="KW-0505">Motor protein</keyword>
<feature type="region of interest" description="Disordered" evidence="11">
    <location>
        <begin position="682"/>
        <end position="771"/>
    </location>
</feature>
<keyword evidence="4 9" id="KW-0547">Nucleotide-binding</keyword>
<dbReference type="GO" id="GO:0007018">
    <property type="term" value="P:microtubule-based movement"/>
    <property type="evidence" value="ECO:0007669"/>
    <property type="project" value="InterPro"/>
</dbReference>
<feature type="compositionally biased region" description="Polar residues" evidence="11">
    <location>
        <begin position="690"/>
        <end position="701"/>
    </location>
</feature>
<dbReference type="InterPro" id="IPR036961">
    <property type="entry name" value="Kinesin_motor_dom_sf"/>
</dbReference>
<dbReference type="SMART" id="SM00240">
    <property type="entry name" value="FHA"/>
    <property type="match status" value="1"/>
</dbReference>
<keyword evidence="2" id="KW-0963">Cytoplasm</keyword>
<dbReference type="GO" id="GO:0003777">
    <property type="term" value="F:microtubule motor activity"/>
    <property type="evidence" value="ECO:0007669"/>
    <property type="project" value="InterPro"/>
</dbReference>
<accession>A0AAW0NJG4</accession>
<feature type="binding site" evidence="9">
    <location>
        <begin position="97"/>
        <end position="104"/>
    </location>
    <ligand>
        <name>ATP</name>
        <dbReference type="ChEBI" id="CHEBI:30616"/>
    </ligand>
</feature>
<keyword evidence="5 9" id="KW-0067">ATP-binding</keyword>
<dbReference type="AlphaFoldDB" id="A0AAW0NJG4"/>
<evidence type="ECO:0000256" key="1">
    <source>
        <dbReference type="ARBA" id="ARBA00004245"/>
    </source>
</evidence>
<evidence type="ECO:0000256" key="8">
    <source>
        <dbReference type="ARBA" id="ARBA00023212"/>
    </source>
</evidence>
<dbReference type="GO" id="GO:0005737">
    <property type="term" value="C:cytoplasm"/>
    <property type="evidence" value="ECO:0007669"/>
    <property type="project" value="UniProtKB-ARBA"/>
</dbReference>
<feature type="compositionally biased region" description="Basic and acidic residues" evidence="11">
    <location>
        <begin position="604"/>
        <end position="624"/>
    </location>
</feature>
<dbReference type="InterPro" id="IPR001752">
    <property type="entry name" value="Kinesin_motor_dom"/>
</dbReference>
<dbReference type="GO" id="GO:0005874">
    <property type="term" value="C:microtubule"/>
    <property type="evidence" value="ECO:0007669"/>
    <property type="project" value="UniProtKB-KW"/>
</dbReference>
<dbReference type="InterPro" id="IPR019821">
    <property type="entry name" value="Kinesin_motor_CS"/>
</dbReference>
<dbReference type="PRINTS" id="PR00380">
    <property type="entry name" value="KINESINHEAVY"/>
</dbReference>
<keyword evidence="6" id="KW-0175">Coiled coil</keyword>
<evidence type="ECO:0000256" key="5">
    <source>
        <dbReference type="ARBA" id="ARBA00022840"/>
    </source>
</evidence>
<dbReference type="PROSITE" id="PS50067">
    <property type="entry name" value="KINESIN_MOTOR_2"/>
    <property type="match status" value="1"/>
</dbReference>
<name>A0AAW0NJG4_9GOBI</name>
<dbReference type="Gene3D" id="2.60.200.20">
    <property type="match status" value="1"/>
</dbReference>